<feature type="compositionally biased region" description="Polar residues" evidence="1">
    <location>
        <begin position="1"/>
        <end position="12"/>
    </location>
</feature>
<proteinExistence type="predicted"/>
<dbReference type="OrthoDB" id="5397087at2759"/>
<feature type="region of interest" description="Disordered" evidence="1">
    <location>
        <begin position="1"/>
        <end position="38"/>
    </location>
</feature>
<feature type="compositionally biased region" description="Low complexity" evidence="1">
    <location>
        <begin position="255"/>
        <end position="269"/>
    </location>
</feature>
<keyword evidence="3" id="KW-1185">Reference proteome</keyword>
<evidence type="ECO:0000256" key="1">
    <source>
        <dbReference type="SAM" id="MobiDB-lite"/>
    </source>
</evidence>
<dbReference type="AlphaFoldDB" id="A0A9P4IBS2"/>
<feature type="compositionally biased region" description="Polar residues" evidence="1">
    <location>
        <begin position="215"/>
        <end position="229"/>
    </location>
</feature>
<sequence length="446" mass="49462">MPPIRTVSTTKPMKTERTHEENQERAYIAASRRSDRSLEARIESARRASEIHKKRTGRALRVTEQDVVNEEMYEEEDDDLPAQIRRLQSFAHLQTGSMEFNRRLQAYMSSQLGTRSALMEQGNFFQPYPNAPFFANQFGQPQQQQPMMLPPQMLHYSNQQVRHAPYPMSPRNLGTGMHQRSASISTTHDSNSIHSNPTSPAMPRYNEEQRRVSLSPRSTSVTPVSQAQTPMRPPMSRSTSNVKVDGSTPPRNMFSEAPNPSNPSATSASSLSANVEPFLDPFPQNVNFAPFSTSLPQETQQLLAQPSMDAQSSLNSYWMPSNHAPFLYSYKPNSASQPQSPAPGLHNPMNTALSLNPLDTSADEHFSKSYATSAATDGITTPFSGTFDNFNNFNFGADNMFADGSKDSTMTRTSSAQDSAVITPGGGDWMNFLESFEDVTSGHVSN</sequence>
<feature type="compositionally biased region" description="Polar residues" evidence="1">
    <location>
        <begin position="178"/>
        <end position="199"/>
    </location>
</feature>
<protein>
    <submittedName>
        <fullName evidence="2">Uncharacterized protein</fullName>
    </submittedName>
</protein>
<reference evidence="2" key="1">
    <citation type="journal article" date="2020" name="Stud. Mycol.">
        <title>101 Dothideomycetes genomes: a test case for predicting lifestyles and emergence of pathogens.</title>
        <authorList>
            <person name="Haridas S."/>
            <person name="Albert R."/>
            <person name="Binder M."/>
            <person name="Bloem J."/>
            <person name="Labutti K."/>
            <person name="Salamov A."/>
            <person name="Andreopoulos B."/>
            <person name="Baker S."/>
            <person name="Barry K."/>
            <person name="Bills G."/>
            <person name="Bluhm B."/>
            <person name="Cannon C."/>
            <person name="Castanera R."/>
            <person name="Culley D."/>
            <person name="Daum C."/>
            <person name="Ezra D."/>
            <person name="Gonzalez J."/>
            <person name="Henrissat B."/>
            <person name="Kuo A."/>
            <person name="Liang C."/>
            <person name="Lipzen A."/>
            <person name="Lutzoni F."/>
            <person name="Magnuson J."/>
            <person name="Mondo S."/>
            <person name="Nolan M."/>
            <person name="Ohm R."/>
            <person name="Pangilinan J."/>
            <person name="Park H.-J."/>
            <person name="Ramirez L."/>
            <person name="Alfaro M."/>
            <person name="Sun H."/>
            <person name="Tritt A."/>
            <person name="Yoshinaga Y."/>
            <person name="Zwiers L.-H."/>
            <person name="Turgeon B."/>
            <person name="Goodwin S."/>
            <person name="Spatafora J."/>
            <person name="Crous P."/>
            <person name="Grigoriev I."/>
        </authorList>
    </citation>
    <scope>NUCLEOTIDE SEQUENCE</scope>
    <source>
        <strain evidence="2">CBS 133067</strain>
    </source>
</reference>
<organism evidence="2 3">
    <name type="scientific">Rhizodiscina lignyota</name>
    <dbReference type="NCBI Taxonomy" id="1504668"/>
    <lineage>
        <taxon>Eukaryota</taxon>
        <taxon>Fungi</taxon>
        <taxon>Dikarya</taxon>
        <taxon>Ascomycota</taxon>
        <taxon>Pezizomycotina</taxon>
        <taxon>Dothideomycetes</taxon>
        <taxon>Pleosporomycetidae</taxon>
        <taxon>Aulographales</taxon>
        <taxon>Rhizodiscinaceae</taxon>
        <taxon>Rhizodiscina</taxon>
    </lineage>
</organism>
<dbReference type="Proteomes" id="UP000799772">
    <property type="component" value="Unassembled WGS sequence"/>
</dbReference>
<name>A0A9P4IBS2_9PEZI</name>
<evidence type="ECO:0000313" key="2">
    <source>
        <dbReference type="EMBL" id="KAF2096802.1"/>
    </source>
</evidence>
<dbReference type="EMBL" id="ML978129">
    <property type="protein sequence ID" value="KAF2096802.1"/>
    <property type="molecule type" value="Genomic_DNA"/>
</dbReference>
<feature type="compositionally biased region" description="Basic and acidic residues" evidence="1">
    <location>
        <begin position="13"/>
        <end position="24"/>
    </location>
</feature>
<evidence type="ECO:0000313" key="3">
    <source>
        <dbReference type="Proteomes" id="UP000799772"/>
    </source>
</evidence>
<comment type="caution">
    <text evidence="2">The sequence shown here is derived from an EMBL/GenBank/DDBJ whole genome shotgun (WGS) entry which is preliminary data.</text>
</comment>
<feature type="region of interest" description="Disordered" evidence="1">
    <location>
        <begin position="164"/>
        <end position="269"/>
    </location>
</feature>
<gene>
    <name evidence="2" type="ORF">NA57DRAFT_58689</name>
</gene>
<accession>A0A9P4IBS2</accession>